<evidence type="ECO:0000259" key="3">
    <source>
        <dbReference type="PROSITE" id="PS50222"/>
    </source>
</evidence>
<evidence type="ECO:0000256" key="2">
    <source>
        <dbReference type="SAM" id="MobiDB-lite"/>
    </source>
</evidence>
<accession>A0A813TQ84</accession>
<dbReference type="Proteomes" id="UP000663829">
    <property type="component" value="Unassembled WGS sequence"/>
</dbReference>
<protein>
    <recommendedName>
        <fullName evidence="3">EF-hand domain-containing protein</fullName>
    </recommendedName>
</protein>
<evidence type="ECO:0000256" key="1">
    <source>
        <dbReference type="ARBA" id="ARBA00022837"/>
    </source>
</evidence>
<feature type="region of interest" description="Disordered" evidence="2">
    <location>
        <begin position="1"/>
        <end position="23"/>
    </location>
</feature>
<evidence type="ECO:0000313" key="4">
    <source>
        <dbReference type="EMBL" id="CAF0814527.1"/>
    </source>
</evidence>
<sequence length="88" mass="10342">QTLNDDNGKREFHEMDEDNDGIVSKEDLEHFMDPRNKSHINNQITKLFSKVDDEPDDEHLSLDEIENHADIFIDLRLLDIEKALHNES</sequence>
<evidence type="ECO:0000313" key="5">
    <source>
        <dbReference type="Proteomes" id="UP000663829"/>
    </source>
</evidence>
<dbReference type="EMBL" id="CAJNOQ010000558">
    <property type="protein sequence ID" value="CAF0814527.1"/>
    <property type="molecule type" value="Genomic_DNA"/>
</dbReference>
<feature type="domain" description="EF-hand" evidence="3">
    <location>
        <begin position="3"/>
        <end position="38"/>
    </location>
</feature>
<keyword evidence="5" id="KW-1185">Reference proteome</keyword>
<name>A0A813TQ84_9BILA</name>
<comment type="caution">
    <text evidence="4">The sequence shown here is derived from an EMBL/GenBank/DDBJ whole genome shotgun (WGS) entry which is preliminary data.</text>
</comment>
<dbReference type="AlphaFoldDB" id="A0A813TQ84"/>
<dbReference type="GO" id="GO:0005509">
    <property type="term" value="F:calcium ion binding"/>
    <property type="evidence" value="ECO:0007669"/>
    <property type="project" value="InterPro"/>
</dbReference>
<dbReference type="PROSITE" id="PS00018">
    <property type="entry name" value="EF_HAND_1"/>
    <property type="match status" value="1"/>
</dbReference>
<dbReference type="SUPFAM" id="SSF47473">
    <property type="entry name" value="EF-hand"/>
    <property type="match status" value="1"/>
</dbReference>
<proteinExistence type="predicted"/>
<dbReference type="InterPro" id="IPR018247">
    <property type="entry name" value="EF_Hand_1_Ca_BS"/>
</dbReference>
<organism evidence="4 5">
    <name type="scientific">Didymodactylos carnosus</name>
    <dbReference type="NCBI Taxonomy" id="1234261"/>
    <lineage>
        <taxon>Eukaryota</taxon>
        <taxon>Metazoa</taxon>
        <taxon>Spiralia</taxon>
        <taxon>Gnathifera</taxon>
        <taxon>Rotifera</taxon>
        <taxon>Eurotatoria</taxon>
        <taxon>Bdelloidea</taxon>
        <taxon>Philodinida</taxon>
        <taxon>Philodinidae</taxon>
        <taxon>Didymodactylos</taxon>
    </lineage>
</organism>
<dbReference type="Gene3D" id="1.10.238.10">
    <property type="entry name" value="EF-hand"/>
    <property type="match status" value="1"/>
</dbReference>
<reference evidence="4" key="1">
    <citation type="submission" date="2021-02" db="EMBL/GenBank/DDBJ databases">
        <authorList>
            <person name="Nowell W R."/>
        </authorList>
    </citation>
    <scope>NUCLEOTIDE SEQUENCE</scope>
</reference>
<gene>
    <name evidence="4" type="ORF">GPM918_LOCUS4214</name>
</gene>
<dbReference type="InterPro" id="IPR011992">
    <property type="entry name" value="EF-hand-dom_pair"/>
</dbReference>
<dbReference type="InterPro" id="IPR002048">
    <property type="entry name" value="EF_hand_dom"/>
</dbReference>
<feature type="non-terminal residue" evidence="4">
    <location>
        <position position="88"/>
    </location>
</feature>
<feature type="compositionally biased region" description="Basic and acidic residues" evidence="2">
    <location>
        <begin position="1"/>
        <end position="13"/>
    </location>
</feature>
<dbReference type="PROSITE" id="PS50222">
    <property type="entry name" value="EF_HAND_2"/>
    <property type="match status" value="1"/>
</dbReference>
<keyword evidence="1" id="KW-0106">Calcium</keyword>